<comment type="caution">
    <text evidence="2">The sequence shown here is derived from an EMBL/GenBank/DDBJ whole genome shotgun (WGS) entry which is preliminary data.</text>
</comment>
<evidence type="ECO:0000313" key="2">
    <source>
        <dbReference type="EMBL" id="GFO42568.1"/>
    </source>
</evidence>
<organism evidence="2 3">
    <name type="scientific">Plakobranchus ocellatus</name>
    <dbReference type="NCBI Taxonomy" id="259542"/>
    <lineage>
        <taxon>Eukaryota</taxon>
        <taxon>Metazoa</taxon>
        <taxon>Spiralia</taxon>
        <taxon>Lophotrochozoa</taxon>
        <taxon>Mollusca</taxon>
        <taxon>Gastropoda</taxon>
        <taxon>Heterobranchia</taxon>
        <taxon>Euthyneura</taxon>
        <taxon>Panpulmonata</taxon>
        <taxon>Sacoglossa</taxon>
        <taxon>Placobranchoidea</taxon>
        <taxon>Plakobranchidae</taxon>
        <taxon>Plakobranchus</taxon>
    </lineage>
</organism>
<dbReference type="AlphaFoldDB" id="A0AAV4DEB8"/>
<reference evidence="2 3" key="1">
    <citation type="journal article" date="2021" name="Elife">
        <title>Chloroplast acquisition without the gene transfer in kleptoplastic sea slugs, Plakobranchus ocellatus.</title>
        <authorList>
            <person name="Maeda T."/>
            <person name="Takahashi S."/>
            <person name="Yoshida T."/>
            <person name="Shimamura S."/>
            <person name="Takaki Y."/>
            <person name="Nagai Y."/>
            <person name="Toyoda A."/>
            <person name="Suzuki Y."/>
            <person name="Arimoto A."/>
            <person name="Ishii H."/>
            <person name="Satoh N."/>
            <person name="Nishiyama T."/>
            <person name="Hasebe M."/>
            <person name="Maruyama T."/>
            <person name="Minagawa J."/>
            <person name="Obokata J."/>
            <person name="Shigenobu S."/>
        </authorList>
    </citation>
    <scope>NUCLEOTIDE SEQUENCE [LARGE SCALE GENOMIC DNA]</scope>
</reference>
<dbReference type="Proteomes" id="UP000735302">
    <property type="component" value="Unassembled WGS sequence"/>
</dbReference>
<gene>
    <name evidence="2" type="ORF">PoB_006907300</name>
</gene>
<accession>A0AAV4DEB8</accession>
<name>A0AAV4DEB8_9GAST</name>
<keyword evidence="3" id="KW-1185">Reference proteome</keyword>
<dbReference type="EMBL" id="BLXT01007807">
    <property type="protein sequence ID" value="GFO42568.1"/>
    <property type="molecule type" value="Genomic_DNA"/>
</dbReference>
<evidence type="ECO:0000256" key="1">
    <source>
        <dbReference type="SAM" id="SignalP"/>
    </source>
</evidence>
<evidence type="ECO:0000313" key="3">
    <source>
        <dbReference type="Proteomes" id="UP000735302"/>
    </source>
</evidence>
<protein>
    <submittedName>
        <fullName evidence="2">Uncharacterized protein</fullName>
    </submittedName>
</protein>
<proteinExistence type="predicted"/>
<feature type="chain" id="PRO_5043898694" evidence="1">
    <location>
        <begin position="24"/>
        <end position="118"/>
    </location>
</feature>
<feature type="signal peptide" evidence="1">
    <location>
        <begin position="1"/>
        <end position="23"/>
    </location>
</feature>
<keyword evidence="1" id="KW-0732">Signal</keyword>
<sequence>MWKIVGLTSLLAVAAILTDLTSAAAPATTASPGDAVLKMAKEQISNLEQIVDSMAHQLMQQQTFVEERIRSEGMSGIKALRHTHEGTLPEFGDTHIGYNALNLGDRVNTDRKLGIGIP</sequence>